<reference evidence="2" key="2">
    <citation type="journal article" date="2024" name="Plant">
        <title>Genomic evolution and insights into agronomic trait innovations of Sesamum species.</title>
        <authorList>
            <person name="Miao H."/>
            <person name="Wang L."/>
            <person name="Qu L."/>
            <person name="Liu H."/>
            <person name="Sun Y."/>
            <person name="Le M."/>
            <person name="Wang Q."/>
            <person name="Wei S."/>
            <person name="Zheng Y."/>
            <person name="Lin W."/>
            <person name="Duan Y."/>
            <person name="Cao H."/>
            <person name="Xiong S."/>
            <person name="Wang X."/>
            <person name="Wei L."/>
            <person name="Li C."/>
            <person name="Ma Q."/>
            <person name="Ju M."/>
            <person name="Zhao R."/>
            <person name="Li G."/>
            <person name="Mu C."/>
            <person name="Tian Q."/>
            <person name="Mei H."/>
            <person name="Zhang T."/>
            <person name="Gao T."/>
            <person name="Zhang H."/>
        </authorList>
    </citation>
    <scope>NUCLEOTIDE SEQUENCE</scope>
    <source>
        <strain evidence="2">G02</strain>
    </source>
</reference>
<reference evidence="2" key="1">
    <citation type="submission" date="2020-06" db="EMBL/GenBank/DDBJ databases">
        <authorList>
            <person name="Li T."/>
            <person name="Hu X."/>
            <person name="Zhang T."/>
            <person name="Song X."/>
            <person name="Zhang H."/>
            <person name="Dai N."/>
            <person name="Sheng W."/>
            <person name="Hou X."/>
            <person name="Wei L."/>
        </authorList>
    </citation>
    <scope>NUCLEOTIDE SEQUENCE</scope>
    <source>
        <strain evidence="2">G02</strain>
        <tissue evidence="2">Leaf</tissue>
    </source>
</reference>
<sequence>MWVRVAECEELIRSLWNCEVDKDAASRMLQRHYSVWQVLLGWDKLTFGHVRTKVKKPEDQLAKLYVDPISAEITLKRSRLCNELEEFLSREELMWKQRAKGIVEVLRVLPTKVTDDMNEALTQPFAPEEVKHALFQIYPYKSPGPDGMSPTFYQKYWHIIGPKVTSFVLDFLNHERFDVSFNNTFIVLIPKCSSPEFMHHFCPISLCNITYKISSKVLANRLKPFLPFIISDSQSAFLPEILSHLLVQEESRGELRGVAISRQGPCVSHLLFVDNTLIFCQASDGVMHCVRQVLKAFEATSGMVVNLDKSKIAFSRNVPESWPGSSYTWHSILTAKELIVARTRWQVGSGHNIHLWRDRWIPRPLTFQIITTPNTLHIEATIVDLLDEAGEWKERLIRTIFQSEDVEAFLGSETGSISYKLACWNFIWKAKVQPKVRMFTWRACWDSLPMVANLAKQGIKVGGTCPQCGWENEDVLQCLLRCHFARLMWAISDIPWPYISCNQSDPEAWFRASSASAIMEQVRSWERALVQQHVNSRPLISSSLAVRGHHIHPTGIG</sequence>
<dbReference type="InterPro" id="IPR026960">
    <property type="entry name" value="RVT-Znf"/>
</dbReference>
<name>A0AAW2QGX9_SESRA</name>
<feature type="domain" description="Reverse transcriptase zinc-binding" evidence="1">
    <location>
        <begin position="420"/>
        <end position="489"/>
    </location>
</feature>
<gene>
    <name evidence="2" type="ORF">Sradi_3603800</name>
</gene>
<dbReference type="PANTHER" id="PTHR46890:SF48">
    <property type="entry name" value="RNA-DIRECTED DNA POLYMERASE"/>
    <property type="match status" value="1"/>
</dbReference>
<comment type="caution">
    <text evidence="2">The sequence shown here is derived from an EMBL/GenBank/DDBJ whole genome shotgun (WGS) entry which is preliminary data.</text>
</comment>
<dbReference type="PANTHER" id="PTHR46890">
    <property type="entry name" value="NON-LTR RETROLELEMENT REVERSE TRANSCRIPTASE-LIKE PROTEIN-RELATED"/>
    <property type="match status" value="1"/>
</dbReference>
<accession>A0AAW2QGX9</accession>
<dbReference type="InterPro" id="IPR052343">
    <property type="entry name" value="Retrotransposon-Effector_Assoc"/>
</dbReference>
<proteinExistence type="predicted"/>
<organism evidence="2">
    <name type="scientific">Sesamum radiatum</name>
    <name type="common">Black benniseed</name>
    <dbReference type="NCBI Taxonomy" id="300843"/>
    <lineage>
        <taxon>Eukaryota</taxon>
        <taxon>Viridiplantae</taxon>
        <taxon>Streptophyta</taxon>
        <taxon>Embryophyta</taxon>
        <taxon>Tracheophyta</taxon>
        <taxon>Spermatophyta</taxon>
        <taxon>Magnoliopsida</taxon>
        <taxon>eudicotyledons</taxon>
        <taxon>Gunneridae</taxon>
        <taxon>Pentapetalae</taxon>
        <taxon>asterids</taxon>
        <taxon>lamiids</taxon>
        <taxon>Lamiales</taxon>
        <taxon>Pedaliaceae</taxon>
        <taxon>Sesamum</taxon>
    </lineage>
</organism>
<dbReference type="EMBL" id="JACGWJ010000015">
    <property type="protein sequence ID" value="KAL0367137.1"/>
    <property type="molecule type" value="Genomic_DNA"/>
</dbReference>
<dbReference type="AlphaFoldDB" id="A0AAW2QGX9"/>
<dbReference type="Pfam" id="PF13966">
    <property type="entry name" value="zf-RVT"/>
    <property type="match status" value="1"/>
</dbReference>
<evidence type="ECO:0000259" key="1">
    <source>
        <dbReference type="Pfam" id="PF13966"/>
    </source>
</evidence>
<protein>
    <submittedName>
        <fullName evidence="2">LINE-1 retrotransposable element O protein</fullName>
    </submittedName>
</protein>
<evidence type="ECO:0000313" key="2">
    <source>
        <dbReference type="EMBL" id="KAL0367137.1"/>
    </source>
</evidence>